<gene>
    <name evidence="2" type="ORF">CIG21_07525</name>
</gene>
<evidence type="ECO:0000256" key="1">
    <source>
        <dbReference type="SAM" id="MobiDB-lite"/>
    </source>
</evidence>
<accession>A0A269PEG1</accession>
<organism evidence="2 3">
    <name type="scientific">Corynebacterium hadale</name>
    <dbReference type="NCBI Taxonomy" id="2026255"/>
    <lineage>
        <taxon>Bacteria</taxon>
        <taxon>Bacillati</taxon>
        <taxon>Actinomycetota</taxon>
        <taxon>Actinomycetes</taxon>
        <taxon>Mycobacteriales</taxon>
        <taxon>Corynebacteriaceae</taxon>
        <taxon>Corynebacterium</taxon>
    </lineage>
</organism>
<dbReference type="InterPro" id="IPR003615">
    <property type="entry name" value="HNH_nuc"/>
</dbReference>
<evidence type="ECO:0008006" key="4">
    <source>
        <dbReference type="Google" id="ProtNLM"/>
    </source>
</evidence>
<dbReference type="Proteomes" id="UP000215771">
    <property type="component" value="Unassembled WGS sequence"/>
</dbReference>
<sequence length="368" mass="40060">MRMGEAQLKAFFAFKSGGIAALEHVYDVGYSADALTGLGAADDYAETLCQLASKFFAPTTHSRYQQRARDAARRNSHCVETLDMIVCTGRAIADPTDRWDYTEQLCATRGDTATLTKRAATLRKKFLAPRVPKDGATIRRSTAHDKISVTFTASSNAMQDVITTLETRDEHGATIDAIDWLVNNRSLSQAPAAVHLIVTDDQIDHILAGTDDQPDTEPVVVTNTGIRMTTSQVLDRHILPDGYITLASGHLGPINTHRMRLASPVQRLALEADSPTCCWPDCNTPISGCQAHHLTEYIQGGETTPANMCWLCPHHNAVNGQPGRGRMTRIDGRIAWVGPNNSPPKFTGRSYTPHRAPVGGPAQGRPPD</sequence>
<reference evidence="2 3" key="1">
    <citation type="submission" date="2017-08" db="EMBL/GenBank/DDBJ databases">
        <authorList>
            <person name="de Groot N.N."/>
        </authorList>
    </citation>
    <scope>NUCLEOTIDE SEQUENCE [LARGE SCALE GENOMIC DNA]</scope>
    <source>
        <strain evidence="2 3">NBT06-6</strain>
    </source>
</reference>
<dbReference type="AlphaFoldDB" id="A0A269PEG1"/>
<proteinExistence type="predicted"/>
<dbReference type="EMBL" id="NQMQ01000014">
    <property type="protein sequence ID" value="PAJ69420.1"/>
    <property type="molecule type" value="Genomic_DNA"/>
</dbReference>
<comment type="caution">
    <text evidence="2">The sequence shown here is derived from an EMBL/GenBank/DDBJ whole genome shotgun (WGS) entry which is preliminary data.</text>
</comment>
<name>A0A269PEG1_9CORY</name>
<feature type="region of interest" description="Disordered" evidence="1">
    <location>
        <begin position="338"/>
        <end position="368"/>
    </location>
</feature>
<protein>
    <recommendedName>
        <fullName evidence="4">HNH nuclease domain-containing protein</fullName>
    </recommendedName>
</protein>
<evidence type="ECO:0000313" key="2">
    <source>
        <dbReference type="EMBL" id="PAJ69420.1"/>
    </source>
</evidence>
<evidence type="ECO:0000313" key="3">
    <source>
        <dbReference type="Proteomes" id="UP000215771"/>
    </source>
</evidence>
<dbReference type="CDD" id="cd00085">
    <property type="entry name" value="HNHc"/>
    <property type="match status" value="1"/>
</dbReference>